<comment type="caution">
    <text evidence="1">The sequence shown here is derived from an EMBL/GenBank/DDBJ whole genome shotgun (WGS) entry which is preliminary data.</text>
</comment>
<dbReference type="RefSeq" id="WP_158640793.1">
    <property type="nucleotide sequence ID" value="NZ_QBKP01000024.1"/>
</dbReference>
<name>A0A2T6AJ86_9RHOB</name>
<evidence type="ECO:0000313" key="2">
    <source>
        <dbReference type="Proteomes" id="UP000244224"/>
    </source>
</evidence>
<evidence type="ECO:0000313" key="1">
    <source>
        <dbReference type="EMBL" id="PTX43895.1"/>
    </source>
</evidence>
<sequence>MSLYGLMHDGKINRLALDRVWIAPFGTKDAAILGSCEQFMNRVDQVPVIDAHSAKAWF</sequence>
<dbReference type="Proteomes" id="UP000244224">
    <property type="component" value="Unassembled WGS sequence"/>
</dbReference>
<gene>
    <name evidence="1" type="ORF">C8N34_12428</name>
</gene>
<proteinExistence type="predicted"/>
<protein>
    <submittedName>
        <fullName evidence="1">Uncharacterized protein</fullName>
    </submittedName>
</protein>
<keyword evidence="2" id="KW-1185">Reference proteome</keyword>
<organism evidence="1 2">
    <name type="scientific">Gemmobacter caeni</name>
    <dbReference type="NCBI Taxonomy" id="589035"/>
    <lineage>
        <taxon>Bacteria</taxon>
        <taxon>Pseudomonadati</taxon>
        <taxon>Pseudomonadota</taxon>
        <taxon>Alphaproteobacteria</taxon>
        <taxon>Rhodobacterales</taxon>
        <taxon>Paracoccaceae</taxon>
        <taxon>Gemmobacter</taxon>
    </lineage>
</organism>
<reference evidence="1 2" key="1">
    <citation type="submission" date="2018-04" db="EMBL/GenBank/DDBJ databases">
        <title>Genomic Encyclopedia of Archaeal and Bacterial Type Strains, Phase II (KMG-II): from individual species to whole genera.</title>
        <authorList>
            <person name="Goeker M."/>
        </authorList>
    </citation>
    <scope>NUCLEOTIDE SEQUENCE [LARGE SCALE GENOMIC DNA]</scope>
    <source>
        <strain evidence="1 2">DSM 21823</strain>
    </source>
</reference>
<dbReference type="EMBL" id="QBKP01000024">
    <property type="protein sequence ID" value="PTX43895.1"/>
    <property type="molecule type" value="Genomic_DNA"/>
</dbReference>
<accession>A0A2T6AJ86</accession>
<dbReference type="AlphaFoldDB" id="A0A2T6AJ86"/>